<dbReference type="AlphaFoldDB" id="A0AAN7B094"/>
<name>A0AAN7B094_9PEZI</name>
<evidence type="ECO:0000256" key="1">
    <source>
        <dbReference type="SAM" id="Coils"/>
    </source>
</evidence>
<keyword evidence="4" id="KW-1185">Reference proteome</keyword>
<sequence length="248" mass="28012">MSVQSQDAGEGSGSGTSSTFFQVHCDPEASSPVAACSRASTPASETPSMFSTPSPASSSCSDMSFENDDEAPPAVQSYVWTFDESDFSICGYRTKGTSAVTDTFPGSPLQKLFPMIKRRRPRVFGCPRCRFHRRPRVRFWRNIATLQLWSIDQLLATITRDAMGPWYKAVQKDLQRQQVEIEKGRAETERLRAEVEKLKLETKKCQAEVEEISPELARVEVLLIILVAVATFHVFFQEDIVLNWKFWE</sequence>
<evidence type="ECO:0000256" key="2">
    <source>
        <dbReference type="SAM" id="MobiDB-lite"/>
    </source>
</evidence>
<dbReference type="Proteomes" id="UP001303160">
    <property type="component" value="Unassembled WGS sequence"/>
</dbReference>
<comment type="caution">
    <text evidence="3">The sequence shown here is derived from an EMBL/GenBank/DDBJ whole genome shotgun (WGS) entry which is preliminary data.</text>
</comment>
<protein>
    <submittedName>
        <fullName evidence="3">Uncharacterized protein</fullName>
    </submittedName>
</protein>
<keyword evidence="1" id="KW-0175">Coiled coil</keyword>
<reference evidence="3" key="2">
    <citation type="submission" date="2023-05" db="EMBL/GenBank/DDBJ databases">
        <authorList>
            <consortium name="Lawrence Berkeley National Laboratory"/>
            <person name="Steindorff A."/>
            <person name="Hensen N."/>
            <person name="Bonometti L."/>
            <person name="Westerberg I."/>
            <person name="Brannstrom I.O."/>
            <person name="Guillou S."/>
            <person name="Cros-Aarteil S."/>
            <person name="Calhoun S."/>
            <person name="Haridas S."/>
            <person name="Kuo A."/>
            <person name="Mondo S."/>
            <person name="Pangilinan J."/>
            <person name="Riley R."/>
            <person name="Labutti K."/>
            <person name="Andreopoulos B."/>
            <person name="Lipzen A."/>
            <person name="Chen C."/>
            <person name="Yanf M."/>
            <person name="Daum C."/>
            <person name="Ng V."/>
            <person name="Clum A."/>
            <person name="Ohm R."/>
            <person name="Martin F."/>
            <person name="Silar P."/>
            <person name="Natvig D."/>
            <person name="Lalanne C."/>
            <person name="Gautier V."/>
            <person name="Ament-Velasquez S.L."/>
            <person name="Kruys A."/>
            <person name="Hutchinson M.I."/>
            <person name="Powell A.J."/>
            <person name="Barry K."/>
            <person name="Miller A.N."/>
            <person name="Grigoriev I.V."/>
            <person name="Debuchy R."/>
            <person name="Gladieux P."/>
            <person name="Thoren M.H."/>
            <person name="Johannesson H."/>
        </authorList>
    </citation>
    <scope>NUCLEOTIDE SEQUENCE</scope>
    <source>
        <strain evidence="3">CBS 315.58</strain>
    </source>
</reference>
<feature type="region of interest" description="Disordered" evidence="2">
    <location>
        <begin position="1"/>
        <end position="69"/>
    </location>
</feature>
<feature type="coiled-coil region" evidence="1">
    <location>
        <begin position="167"/>
        <end position="208"/>
    </location>
</feature>
<feature type="compositionally biased region" description="Low complexity" evidence="2">
    <location>
        <begin position="46"/>
        <end position="64"/>
    </location>
</feature>
<proteinExistence type="predicted"/>
<accession>A0AAN7B094</accession>
<evidence type="ECO:0000313" key="3">
    <source>
        <dbReference type="EMBL" id="KAK4205072.1"/>
    </source>
</evidence>
<reference evidence="3" key="1">
    <citation type="journal article" date="2023" name="Mol. Phylogenet. Evol.">
        <title>Genome-scale phylogeny and comparative genomics of the fungal order Sordariales.</title>
        <authorList>
            <person name="Hensen N."/>
            <person name="Bonometti L."/>
            <person name="Westerberg I."/>
            <person name="Brannstrom I.O."/>
            <person name="Guillou S."/>
            <person name="Cros-Aarteil S."/>
            <person name="Calhoun S."/>
            <person name="Haridas S."/>
            <person name="Kuo A."/>
            <person name="Mondo S."/>
            <person name="Pangilinan J."/>
            <person name="Riley R."/>
            <person name="LaButti K."/>
            <person name="Andreopoulos B."/>
            <person name="Lipzen A."/>
            <person name="Chen C."/>
            <person name="Yan M."/>
            <person name="Daum C."/>
            <person name="Ng V."/>
            <person name="Clum A."/>
            <person name="Steindorff A."/>
            <person name="Ohm R.A."/>
            <person name="Martin F."/>
            <person name="Silar P."/>
            <person name="Natvig D.O."/>
            <person name="Lalanne C."/>
            <person name="Gautier V."/>
            <person name="Ament-Velasquez S.L."/>
            <person name="Kruys A."/>
            <person name="Hutchinson M.I."/>
            <person name="Powell A.J."/>
            <person name="Barry K."/>
            <person name="Miller A.N."/>
            <person name="Grigoriev I.V."/>
            <person name="Debuchy R."/>
            <person name="Gladieux P."/>
            <person name="Hiltunen Thoren M."/>
            <person name="Johannesson H."/>
        </authorList>
    </citation>
    <scope>NUCLEOTIDE SEQUENCE</scope>
    <source>
        <strain evidence="3">CBS 315.58</strain>
    </source>
</reference>
<gene>
    <name evidence="3" type="ORF">QBC40DRAFT_292268</name>
</gene>
<organism evidence="3 4">
    <name type="scientific">Triangularia verruculosa</name>
    <dbReference type="NCBI Taxonomy" id="2587418"/>
    <lineage>
        <taxon>Eukaryota</taxon>
        <taxon>Fungi</taxon>
        <taxon>Dikarya</taxon>
        <taxon>Ascomycota</taxon>
        <taxon>Pezizomycotina</taxon>
        <taxon>Sordariomycetes</taxon>
        <taxon>Sordariomycetidae</taxon>
        <taxon>Sordariales</taxon>
        <taxon>Podosporaceae</taxon>
        <taxon>Triangularia</taxon>
    </lineage>
</organism>
<dbReference type="EMBL" id="MU863878">
    <property type="protein sequence ID" value="KAK4205072.1"/>
    <property type="molecule type" value="Genomic_DNA"/>
</dbReference>
<evidence type="ECO:0000313" key="4">
    <source>
        <dbReference type="Proteomes" id="UP001303160"/>
    </source>
</evidence>